<protein>
    <recommendedName>
        <fullName evidence="5">Zinc finger PHD-type domain-containing protein</fullName>
    </recommendedName>
</protein>
<keyword evidence="3" id="KW-0862">Zinc</keyword>
<dbReference type="SUPFAM" id="SSF57903">
    <property type="entry name" value="FYVE/PHD zinc finger"/>
    <property type="match status" value="1"/>
</dbReference>
<keyword evidence="2" id="KW-0863">Zinc-finger</keyword>
<evidence type="ECO:0000256" key="4">
    <source>
        <dbReference type="SAM" id="MobiDB-lite"/>
    </source>
</evidence>
<feature type="region of interest" description="Disordered" evidence="4">
    <location>
        <begin position="272"/>
        <end position="306"/>
    </location>
</feature>
<gene>
    <name evidence="6" type="ORF">HYALB_00009002</name>
</gene>
<dbReference type="PANTHER" id="PTHR46201:SF9">
    <property type="entry name" value="PHD FINGER PROTEIN MALE MEIOCYTE DEATH 1"/>
    <property type="match status" value="1"/>
</dbReference>
<dbReference type="InterPro" id="IPR013083">
    <property type="entry name" value="Znf_RING/FYVE/PHD"/>
</dbReference>
<dbReference type="GO" id="GO:0008270">
    <property type="term" value="F:zinc ion binding"/>
    <property type="evidence" value="ECO:0007669"/>
    <property type="project" value="UniProtKB-KW"/>
</dbReference>
<keyword evidence="1" id="KW-0479">Metal-binding</keyword>
<dbReference type="SMART" id="SM00249">
    <property type="entry name" value="PHD"/>
    <property type="match status" value="1"/>
</dbReference>
<comment type="caution">
    <text evidence="6">The sequence shown here is derived from an EMBL/GenBank/DDBJ whole genome shotgun (WGS) entry which is preliminary data.</text>
</comment>
<evidence type="ECO:0000259" key="5">
    <source>
        <dbReference type="SMART" id="SM00249"/>
    </source>
</evidence>
<accession>A0A9N9LZP2</accession>
<organism evidence="6 7">
    <name type="scientific">Hymenoscyphus albidus</name>
    <dbReference type="NCBI Taxonomy" id="595503"/>
    <lineage>
        <taxon>Eukaryota</taxon>
        <taxon>Fungi</taxon>
        <taxon>Dikarya</taxon>
        <taxon>Ascomycota</taxon>
        <taxon>Pezizomycotina</taxon>
        <taxon>Leotiomycetes</taxon>
        <taxon>Helotiales</taxon>
        <taxon>Helotiaceae</taxon>
        <taxon>Hymenoscyphus</taxon>
    </lineage>
</organism>
<dbReference type="OrthoDB" id="303107at2759"/>
<feature type="compositionally biased region" description="Basic and acidic residues" evidence="4">
    <location>
        <begin position="297"/>
        <end position="306"/>
    </location>
</feature>
<dbReference type="Pfam" id="PF00628">
    <property type="entry name" value="PHD"/>
    <property type="match status" value="1"/>
</dbReference>
<evidence type="ECO:0000256" key="3">
    <source>
        <dbReference type="ARBA" id="ARBA00022833"/>
    </source>
</evidence>
<feature type="domain" description="Zinc finger PHD-type" evidence="5">
    <location>
        <begin position="203"/>
        <end position="251"/>
    </location>
</feature>
<evidence type="ECO:0000256" key="2">
    <source>
        <dbReference type="ARBA" id="ARBA00022771"/>
    </source>
</evidence>
<dbReference type="InterPro" id="IPR001965">
    <property type="entry name" value="Znf_PHD"/>
</dbReference>
<proteinExistence type="predicted"/>
<dbReference type="Proteomes" id="UP000701801">
    <property type="component" value="Unassembled WGS sequence"/>
</dbReference>
<feature type="compositionally biased region" description="Basic and acidic residues" evidence="4">
    <location>
        <begin position="275"/>
        <end position="287"/>
    </location>
</feature>
<dbReference type="AlphaFoldDB" id="A0A9N9LZP2"/>
<reference evidence="6" key="1">
    <citation type="submission" date="2021-07" db="EMBL/GenBank/DDBJ databases">
        <authorList>
            <person name="Durling M."/>
        </authorList>
    </citation>
    <scope>NUCLEOTIDE SEQUENCE</scope>
</reference>
<sequence length="306" mass="35100">MTKRKRSQLTRSKAVWHREDEWALLGLLDFCIKHKSIFPFEEPFVVGHIHSKDMPGELYNWKQIISELCNHLWRKYGKEDSPNKEEILKNGSAELVIPHQERIHIKSQLEKLEKELKPPRVQELREIPGTREATSLSPSQIEDCHGLSDAASIQSPRASELSTLVSLKAQALSDRSLKAESARNKRAPIQLIEEEEQWLFNCPCGACGQVDNGTHSIACDRCNTWQHSKCVRVSHTDADREGFSFVCKTCKPFAADEDQAESRERVIYRQLPVTSRDRAETDKHILNEDAEYGPSKKQPERAKKTY</sequence>
<dbReference type="InterPro" id="IPR019787">
    <property type="entry name" value="Znf_PHD-finger"/>
</dbReference>
<dbReference type="Gene3D" id="3.30.40.10">
    <property type="entry name" value="Zinc/RING finger domain, C3HC4 (zinc finger)"/>
    <property type="match status" value="1"/>
</dbReference>
<evidence type="ECO:0000313" key="6">
    <source>
        <dbReference type="EMBL" id="CAG8983993.1"/>
    </source>
</evidence>
<dbReference type="PANTHER" id="PTHR46201">
    <property type="entry name" value="PHD FINGER PROTEIN MALE MEIOCYTE DEATH 1-RELATED"/>
    <property type="match status" value="1"/>
</dbReference>
<dbReference type="EMBL" id="CAJVRM010000747">
    <property type="protein sequence ID" value="CAG8983993.1"/>
    <property type="molecule type" value="Genomic_DNA"/>
</dbReference>
<keyword evidence="7" id="KW-1185">Reference proteome</keyword>
<evidence type="ECO:0000256" key="1">
    <source>
        <dbReference type="ARBA" id="ARBA00022723"/>
    </source>
</evidence>
<evidence type="ECO:0000313" key="7">
    <source>
        <dbReference type="Proteomes" id="UP000701801"/>
    </source>
</evidence>
<name>A0A9N9LZP2_9HELO</name>
<dbReference type="InterPro" id="IPR011011">
    <property type="entry name" value="Znf_FYVE_PHD"/>
</dbReference>